<gene>
    <name evidence="1" type="ORF">HYPSUDRAFT_126774</name>
</gene>
<dbReference type="AlphaFoldDB" id="A0A0D2PQ17"/>
<proteinExistence type="predicted"/>
<organism evidence="1 2">
    <name type="scientific">Hypholoma sublateritium (strain FD-334 SS-4)</name>
    <dbReference type="NCBI Taxonomy" id="945553"/>
    <lineage>
        <taxon>Eukaryota</taxon>
        <taxon>Fungi</taxon>
        <taxon>Dikarya</taxon>
        <taxon>Basidiomycota</taxon>
        <taxon>Agaricomycotina</taxon>
        <taxon>Agaricomycetes</taxon>
        <taxon>Agaricomycetidae</taxon>
        <taxon>Agaricales</taxon>
        <taxon>Agaricineae</taxon>
        <taxon>Strophariaceae</taxon>
        <taxon>Hypholoma</taxon>
    </lineage>
</organism>
<evidence type="ECO:0000313" key="2">
    <source>
        <dbReference type="Proteomes" id="UP000054270"/>
    </source>
</evidence>
<sequence length="142" mass="15462">MEYTPRFPQPFTLSEAINLDVAVITEEISRLRNSLARLRATQIILQAELEVPGEIDSEITKAFDENKIVIGSQEERISILKMALTEKGITSGSHYDTTTASLAAPSPIARGTLPTSQFVSANATQDYTDQSNESEDAGGVFL</sequence>
<dbReference type="STRING" id="945553.A0A0D2PQ17"/>
<keyword evidence="2" id="KW-1185">Reference proteome</keyword>
<protein>
    <submittedName>
        <fullName evidence="1">Uncharacterized protein</fullName>
    </submittedName>
</protein>
<name>A0A0D2PQ17_HYPSF</name>
<dbReference type="Proteomes" id="UP000054270">
    <property type="component" value="Unassembled WGS sequence"/>
</dbReference>
<reference evidence="2" key="1">
    <citation type="submission" date="2014-04" db="EMBL/GenBank/DDBJ databases">
        <title>Evolutionary Origins and Diversification of the Mycorrhizal Mutualists.</title>
        <authorList>
            <consortium name="DOE Joint Genome Institute"/>
            <consortium name="Mycorrhizal Genomics Consortium"/>
            <person name="Kohler A."/>
            <person name="Kuo A."/>
            <person name="Nagy L.G."/>
            <person name="Floudas D."/>
            <person name="Copeland A."/>
            <person name="Barry K.W."/>
            <person name="Cichocki N."/>
            <person name="Veneault-Fourrey C."/>
            <person name="LaButti K."/>
            <person name="Lindquist E.A."/>
            <person name="Lipzen A."/>
            <person name="Lundell T."/>
            <person name="Morin E."/>
            <person name="Murat C."/>
            <person name="Riley R."/>
            <person name="Ohm R."/>
            <person name="Sun H."/>
            <person name="Tunlid A."/>
            <person name="Henrissat B."/>
            <person name="Grigoriev I.V."/>
            <person name="Hibbett D.S."/>
            <person name="Martin F."/>
        </authorList>
    </citation>
    <scope>NUCLEOTIDE SEQUENCE [LARGE SCALE GENOMIC DNA]</scope>
    <source>
        <strain evidence="2">FD-334 SS-4</strain>
    </source>
</reference>
<dbReference type="OrthoDB" id="548474at2759"/>
<accession>A0A0D2PQ17</accession>
<dbReference type="EMBL" id="KN817518">
    <property type="protein sequence ID" value="KJA30191.1"/>
    <property type="molecule type" value="Genomic_DNA"/>
</dbReference>
<dbReference type="OMA" id="MGPHYDV"/>
<evidence type="ECO:0000313" key="1">
    <source>
        <dbReference type="EMBL" id="KJA30191.1"/>
    </source>
</evidence>